<dbReference type="EC" id="3.5.1.4" evidence="3"/>
<evidence type="ECO:0000256" key="1">
    <source>
        <dbReference type="ARBA" id="ARBA00001311"/>
    </source>
</evidence>
<evidence type="ECO:0000259" key="4">
    <source>
        <dbReference type="Pfam" id="PF01425"/>
    </source>
</evidence>
<feature type="domain" description="Amidase" evidence="4">
    <location>
        <begin position="28"/>
        <end position="450"/>
    </location>
</feature>
<dbReference type="Pfam" id="PF01425">
    <property type="entry name" value="Amidase"/>
    <property type="match status" value="1"/>
</dbReference>
<dbReference type="KEGG" id="req:REQ_42820"/>
<dbReference type="InterPro" id="IPR036928">
    <property type="entry name" value="AS_sf"/>
</dbReference>
<dbReference type="AlphaFoldDB" id="A0A3S5YCG6"/>
<dbReference type="Proteomes" id="UP001154400">
    <property type="component" value="Chromosome"/>
</dbReference>
<sequence length="474" mass="49162">MSIESLFDGQDMTGLAASIRDGDVSAREVVEFALHRIAERNPAVNAVVAERAEEALAEVDAGLPDGPLRGIPFLIKDLHADVAGLPTSNGSRLFADRVANADTELVSRYRRAGLVVIGKTNTPEFGQNASTEPVLFGPTRNPRRLTHSVGGSSGGAGAAVAVGIAPAAHASDGGGSIRIPASANGLVGLKPSRGRMPSGAPLSGPLSVEHAVTKSVRDTALLLDLTSGPAVGAPFGIAPPVRPYVDEVGADPGKLRIGITTTMPGGDPVHPDCAAVASDVGVMLEKLGHHVEAAAPTFHPEALGAAMQYLMSAPMAVEIDQRLAELGRELRDDDLETMARVQYDRCKSQSVTDLAAAYAALELTGREIGRYFAEYDLLLSPTLCRPTPELGVLDAMDLEAMWQHAGAYGALTSPFNSGGQPAISLPLGKDSTGLPLGAQLVAAHGREDLLIRVAAQLEAAHPWSTAPVWPAVAG</sequence>
<organism evidence="5">
    <name type="scientific">Rhodococcus hoagii (strain 103S)</name>
    <name type="common">Rhodococcus equi</name>
    <dbReference type="NCBI Taxonomy" id="685727"/>
    <lineage>
        <taxon>Bacteria</taxon>
        <taxon>Bacillati</taxon>
        <taxon>Actinomycetota</taxon>
        <taxon>Actinomycetes</taxon>
        <taxon>Mycobacteriales</taxon>
        <taxon>Nocardiaceae</taxon>
        <taxon>Prescottella</taxon>
    </lineage>
</organism>
<dbReference type="InterPro" id="IPR023631">
    <property type="entry name" value="Amidase_dom"/>
</dbReference>
<comment type="similarity">
    <text evidence="2">Belongs to the amidase family.</text>
</comment>
<protein>
    <recommendedName>
        <fullName evidence="3">amidase</fullName>
        <ecNumber evidence="3">3.5.1.4</ecNumber>
    </recommendedName>
</protein>
<dbReference type="EMBL" id="FN563149">
    <property type="protein sequence ID" value="CBH50248.1"/>
    <property type="molecule type" value="Genomic_DNA"/>
</dbReference>
<dbReference type="PANTHER" id="PTHR11895">
    <property type="entry name" value="TRANSAMIDASE"/>
    <property type="match status" value="1"/>
</dbReference>
<evidence type="ECO:0000256" key="3">
    <source>
        <dbReference type="ARBA" id="ARBA00012922"/>
    </source>
</evidence>
<dbReference type="PANTHER" id="PTHR11895:SF7">
    <property type="entry name" value="GLUTAMYL-TRNA(GLN) AMIDOTRANSFERASE SUBUNIT A, MITOCHONDRIAL"/>
    <property type="match status" value="1"/>
</dbReference>
<proteinExistence type="inferred from homology"/>
<evidence type="ECO:0000313" key="6">
    <source>
        <dbReference type="Proteomes" id="UP000006892"/>
    </source>
</evidence>
<dbReference type="SUPFAM" id="SSF75304">
    <property type="entry name" value="Amidase signature (AS) enzymes"/>
    <property type="match status" value="1"/>
</dbReference>
<evidence type="ECO:0000256" key="2">
    <source>
        <dbReference type="ARBA" id="ARBA00009199"/>
    </source>
</evidence>
<name>A0A3S5YCG6_RHOH1</name>
<evidence type="ECO:0000313" key="5">
    <source>
        <dbReference type="EMBL" id="CBH50248.1"/>
    </source>
</evidence>
<dbReference type="Gene3D" id="3.90.1300.10">
    <property type="entry name" value="Amidase signature (AS) domain"/>
    <property type="match status" value="1"/>
</dbReference>
<dbReference type="PROSITE" id="PS00571">
    <property type="entry name" value="AMIDASES"/>
    <property type="match status" value="1"/>
</dbReference>
<reference evidence="5" key="1">
    <citation type="journal article" date="2010" name="PLoS Genet.">
        <title>The genome of a pathogenic rhodococcus: cooptive virulence underpinned by key gene acquisitions.</title>
        <authorList>
            <person name="Letek M."/>
            <person name="Gonzalez P."/>
            <person name="Macarthur I."/>
            <person name="Rodriguez H."/>
            <person name="Freeman T.C."/>
            <person name="Valero-Rello A."/>
            <person name="Blanco M."/>
            <person name="Buckley T."/>
            <person name="Cherevach I."/>
            <person name="Fahey R."/>
            <person name="Hapeshi A."/>
            <person name="Holdstock J."/>
            <person name="Leadon D."/>
            <person name="Navas J."/>
            <person name="Ocampo A."/>
            <person name="Quail M.A."/>
            <person name="Sanders M."/>
            <person name="Scortti M.M."/>
            <person name="Prescott J.F."/>
            <person name="Fogarty U."/>
            <person name="Meijer W.G."/>
            <person name="Parkhill J."/>
            <person name="Bentley S.D."/>
            <person name="Vazquez-Boland J.A."/>
        </authorList>
    </citation>
    <scope>NUCLEOTIDE SEQUENCE [LARGE SCALE GENOMIC DNA]</scope>
    <source>
        <strain evidence="5 6">103S</strain>
    </source>
</reference>
<dbReference type="GO" id="GO:0004040">
    <property type="term" value="F:amidase activity"/>
    <property type="evidence" value="ECO:0007669"/>
    <property type="project" value="UniProtKB-EC"/>
</dbReference>
<dbReference type="RefSeq" id="WP_013417366.1">
    <property type="nucleotide sequence ID" value="NC_014659.1"/>
</dbReference>
<accession>A0A3S5YCG6</accession>
<gene>
    <name evidence="5" type="ordered locus">REQ_42820</name>
</gene>
<dbReference type="InterPro" id="IPR020556">
    <property type="entry name" value="Amidase_CS"/>
</dbReference>
<comment type="catalytic activity">
    <reaction evidence="1">
        <text>a monocarboxylic acid amide + H2O = a monocarboxylate + NH4(+)</text>
        <dbReference type="Rhea" id="RHEA:12020"/>
        <dbReference type="ChEBI" id="CHEBI:15377"/>
        <dbReference type="ChEBI" id="CHEBI:28938"/>
        <dbReference type="ChEBI" id="CHEBI:35757"/>
        <dbReference type="ChEBI" id="CHEBI:83628"/>
        <dbReference type="EC" id="3.5.1.4"/>
    </reaction>
</comment>
<dbReference type="InterPro" id="IPR000120">
    <property type="entry name" value="Amidase"/>
</dbReference>